<dbReference type="InterPro" id="IPR001208">
    <property type="entry name" value="MCM_dom"/>
</dbReference>
<dbReference type="Pfam" id="PF13541">
    <property type="entry name" value="ChlI"/>
    <property type="match status" value="1"/>
</dbReference>
<dbReference type="GO" id="GO:0003677">
    <property type="term" value="F:DNA binding"/>
    <property type="evidence" value="ECO:0007669"/>
    <property type="project" value="InterPro"/>
</dbReference>
<dbReference type="RefSeq" id="WP_012798179.1">
    <property type="nucleotide sequence ID" value="NC_013165.1"/>
</dbReference>
<dbReference type="InterPro" id="IPR004482">
    <property type="entry name" value="Mg_chelat-rel"/>
</dbReference>
<dbReference type="PANTHER" id="PTHR32039">
    <property type="entry name" value="MAGNESIUM-CHELATASE SUBUNIT CHLI"/>
    <property type="match status" value="1"/>
</dbReference>
<dbReference type="PRINTS" id="PR01657">
    <property type="entry name" value="MCMFAMILY"/>
</dbReference>
<dbReference type="Proteomes" id="UP000002026">
    <property type="component" value="Chromosome"/>
</dbReference>
<dbReference type="SUPFAM" id="SSF52540">
    <property type="entry name" value="P-loop containing nucleoside triphosphate hydrolases"/>
    <property type="match status" value="1"/>
</dbReference>
<protein>
    <submittedName>
        <fullName evidence="5">Mg chelatase-related protein</fullName>
    </submittedName>
</protein>
<dbReference type="NCBIfam" id="TIGR00368">
    <property type="entry name" value="YifB family Mg chelatase-like AAA ATPase"/>
    <property type="match status" value="1"/>
</dbReference>
<evidence type="ECO:0000256" key="1">
    <source>
        <dbReference type="ARBA" id="ARBA00006354"/>
    </source>
</evidence>
<dbReference type="InterPro" id="IPR025158">
    <property type="entry name" value="Mg_chelat-rel_C"/>
</dbReference>
<dbReference type="CDD" id="cd00009">
    <property type="entry name" value="AAA"/>
    <property type="match status" value="1"/>
</dbReference>
<dbReference type="GO" id="GO:0005524">
    <property type="term" value="F:ATP binding"/>
    <property type="evidence" value="ECO:0007669"/>
    <property type="project" value="UniProtKB-KW"/>
</dbReference>
<dbReference type="InterPro" id="IPR020568">
    <property type="entry name" value="Ribosomal_Su5_D2-typ_SF"/>
</dbReference>
<evidence type="ECO:0000256" key="3">
    <source>
        <dbReference type="ARBA" id="ARBA00022840"/>
    </source>
</evidence>
<sequence>MQRRCSVQSAALVGVEAIPVHVEVVVMSGLPGISIVGMPDAAVRESQERVKSAIKASGFTMPGDKIVINLAPGSIRKTGAGFDLPIACAILGATGQVDPRVMSSFLLVGELSLGGKVRPVPGTLPCALLARHLGLKFAVPADAEDAVPLEGLDQRQIKSLGEMRLCDLLPAHFKEPGQAPPLLDFSEIHGHAAAKRAMQIASAGEHGILLMGPPGSGKTMLARAMPSILPPLSESEALEAAAIHSVAGEPVDGILAGMRPFRKPHHSTSMAGLVGGGSPVRPGEISLAHKGVLFLDEIAEFKPASLQALRQPMEAGSISVTRVHGNVDMPAEFMLVAASNPCPCGYYGDPEKPCSCSEQAVRRYQNRIGGPLLDRIDMHVDVWRTDPGTILSSSSEELTSARLREGVMTARSFSSWRHEHLGDAERTRNVQELVASCRMTPACRSLLELSAKTHHMSGRGISRVLAVARTIADLEESETVSDEHILEALGFRMRKGA</sequence>
<comment type="similarity">
    <text evidence="1">Belongs to the Mg-chelatase subunits D/I family. ComM subfamily.</text>
</comment>
<dbReference type="HOGENOM" id="CLU_026145_1_0_11"/>
<dbReference type="InterPro" id="IPR003593">
    <property type="entry name" value="AAA+_ATPase"/>
</dbReference>
<dbReference type="Gene3D" id="3.30.230.10">
    <property type="match status" value="1"/>
</dbReference>
<dbReference type="InterPro" id="IPR027417">
    <property type="entry name" value="P-loop_NTPase"/>
</dbReference>
<evidence type="ECO:0000256" key="2">
    <source>
        <dbReference type="ARBA" id="ARBA00022741"/>
    </source>
</evidence>
<gene>
    <name evidence="5" type="ordered locus">Shel_10400</name>
</gene>
<dbReference type="EMBL" id="CP001684">
    <property type="protein sequence ID" value="ACV22075.1"/>
    <property type="molecule type" value="Genomic_DNA"/>
</dbReference>
<organism evidence="5 6">
    <name type="scientific">Slackia heliotrinireducens (strain ATCC 29202 / DSM 20476 / NCTC 11029 / RHS 1)</name>
    <name type="common">Peptococcus heliotrinreducens</name>
    <dbReference type="NCBI Taxonomy" id="471855"/>
    <lineage>
        <taxon>Bacteria</taxon>
        <taxon>Bacillati</taxon>
        <taxon>Actinomycetota</taxon>
        <taxon>Coriobacteriia</taxon>
        <taxon>Eggerthellales</taxon>
        <taxon>Eggerthellaceae</taxon>
        <taxon>Slackia</taxon>
    </lineage>
</organism>
<dbReference type="SMART" id="SM00382">
    <property type="entry name" value="AAA"/>
    <property type="match status" value="1"/>
</dbReference>
<proteinExistence type="inferred from homology"/>
<reference evidence="5 6" key="1">
    <citation type="journal article" date="2009" name="Stand. Genomic Sci.">
        <title>Complete genome sequence of Slackia heliotrinireducens type strain (RHS 1).</title>
        <authorList>
            <person name="Pukall R."/>
            <person name="Lapidus A."/>
            <person name="Nolan M."/>
            <person name="Copeland A."/>
            <person name="Glavina Del Rio T."/>
            <person name="Lucas S."/>
            <person name="Chen F."/>
            <person name="Tice H."/>
            <person name="Cheng J.F."/>
            <person name="Chertkov O."/>
            <person name="Bruce D."/>
            <person name="Goodwin L."/>
            <person name="Kuske C."/>
            <person name="Brettin T."/>
            <person name="Detter J.C."/>
            <person name="Han C."/>
            <person name="Pitluck S."/>
            <person name="Pati A."/>
            <person name="Mavrommatis K."/>
            <person name="Ivanova N."/>
            <person name="Ovchinnikova G."/>
            <person name="Chen A."/>
            <person name="Palaniappan K."/>
            <person name="Schneider S."/>
            <person name="Rohde M."/>
            <person name="Chain P."/>
            <person name="D'haeseleer P."/>
            <person name="Goker M."/>
            <person name="Bristow J."/>
            <person name="Eisen J.A."/>
            <person name="Markowitz V."/>
            <person name="Kyrpides N.C."/>
            <person name="Klenk H.P."/>
            <person name="Hugenholtz P."/>
        </authorList>
    </citation>
    <scope>NUCLEOTIDE SEQUENCE [LARGE SCALE GENOMIC DNA]</scope>
    <source>
        <strain evidence="6">ATCC 29202 / DSM 20476 / NCTC 11029 / RHS 1</strain>
    </source>
</reference>
<keyword evidence="6" id="KW-1185">Reference proteome</keyword>
<dbReference type="Gene3D" id="3.40.50.300">
    <property type="entry name" value="P-loop containing nucleotide triphosphate hydrolases"/>
    <property type="match status" value="1"/>
</dbReference>
<keyword evidence="2" id="KW-0547">Nucleotide-binding</keyword>
<dbReference type="STRING" id="471855.Shel_10400"/>
<dbReference type="KEGG" id="shi:Shel_10400"/>
<dbReference type="PANTHER" id="PTHR32039:SF7">
    <property type="entry name" value="COMPETENCE PROTEIN COMM"/>
    <property type="match status" value="1"/>
</dbReference>
<dbReference type="eggNOG" id="COG0606">
    <property type="taxonomic scope" value="Bacteria"/>
</dbReference>
<dbReference type="Pfam" id="PF13335">
    <property type="entry name" value="Mg_chelatase_C"/>
    <property type="match status" value="1"/>
</dbReference>
<evidence type="ECO:0000313" key="6">
    <source>
        <dbReference type="Proteomes" id="UP000002026"/>
    </source>
</evidence>
<name>C7N590_SLAHD</name>
<feature type="domain" description="AAA+ ATPase" evidence="4">
    <location>
        <begin position="204"/>
        <end position="387"/>
    </location>
</feature>
<evidence type="ECO:0000313" key="5">
    <source>
        <dbReference type="EMBL" id="ACV22075.1"/>
    </source>
</evidence>
<dbReference type="InterPro" id="IPR014721">
    <property type="entry name" value="Ribsml_uS5_D2-typ_fold_subgr"/>
</dbReference>
<dbReference type="InterPro" id="IPR000523">
    <property type="entry name" value="Mg_chelatse_chII-like_cat_dom"/>
</dbReference>
<accession>C7N590</accession>
<keyword evidence="3" id="KW-0067">ATP-binding</keyword>
<evidence type="ECO:0000259" key="4">
    <source>
        <dbReference type="SMART" id="SM00382"/>
    </source>
</evidence>
<dbReference type="AlphaFoldDB" id="C7N590"/>
<dbReference type="Pfam" id="PF01078">
    <property type="entry name" value="Mg_chelatase"/>
    <property type="match status" value="1"/>
</dbReference>
<dbReference type="InterPro" id="IPR045006">
    <property type="entry name" value="CHLI-like"/>
</dbReference>
<dbReference type="SUPFAM" id="SSF54211">
    <property type="entry name" value="Ribosomal protein S5 domain 2-like"/>
    <property type="match status" value="1"/>
</dbReference>